<keyword evidence="1" id="KW-0812">Transmembrane</keyword>
<organism evidence="2 3">
    <name type="scientific">Anthostomella pinea</name>
    <dbReference type="NCBI Taxonomy" id="933095"/>
    <lineage>
        <taxon>Eukaryota</taxon>
        <taxon>Fungi</taxon>
        <taxon>Dikarya</taxon>
        <taxon>Ascomycota</taxon>
        <taxon>Pezizomycotina</taxon>
        <taxon>Sordariomycetes</taxon>
        <taxon>Xylariomycetidae</taxon>
        <taxon>Xylariales</taxon>
        <taxon>Xylariaceae</taxon>
        <taxon>Anthostomella</taxon>
    </lineage>
</organism>
<reference evidence="2" key="1">
    <citation type="submission" date="2023-10" db="EMBL/GenBank/DDBJ databases">
        <authorList>
            <person name="Hackl T."/>
        </authorList>
    </citation>
    <scope>NUCLEOTIDE SEQUENCE</scope>
</reference>
<proteinExistence type="predicted"/>
<evidence type="ECO:0000313" key="2">
    <source>
        <dbReference type="EMBL" id="CAJ2503755.1"/>
    </source>
</evidence>
<feature type="transmembrane region" description="Helical" evidence="1">
    <location>
        <begin position="681"/>
        <end position="702"/>
    </location>
</feature>
<name>A0AAI8VFM2_9PEZI</name>
<dbReference type="AlphaFoldDB" id="A0AAI8VFM2"/>
<evidence type="ECO:0000313" key="3">
    <source>
        <dbReference type="Proteomes" id="UP001295740"/>
    </source>
</evidence>
<evidence type="ECO:0000256" key="1">
    <source>
        <dbReference type="SAM" id="Phobius"/>
    </source>
</evidence>
<keyword evidence="1" id="KW-1133">Transmembrane helix</keyword>
<feature type="transmembrane region" description="Helical" evidence="1">
    <location>
        <begin position="599"/>
        <end position="623"/>
    </location>
</feature>
<dbReference type="EMBL" id="CAUWAG010000006">
    <property type="protein sequence ID" value="CAJ2503755.1"/>
    <property type="molecule type" value="Genomic_DNA"/>
</dbReference>
<sequence>MVNFDRILTLIDSTIMSIIDRPSPKCQQGYAENNSHGEVGMEPIHGASAQLNGGKIYPIYPNEETKLDRGPIVRSMRYRRRSKTAGAGRSVLDLGKSHGFFLECAPTDDRLKELGKRWLIPEFLRRRLLYCGPFFIRFEEAESRNHLGGGASRLVTKNHHELSDSLYDGSSEGFAEQMGRAWPESFGSLITQHEQAPRFLWKCDAPHVDDNTEYVCRKSAMQGERQLLEVLFRGFKIYHGPSDDLLWQVMPKITTSVLSMSTIAFLESLFAPTHISHVGLGTLSDRFPIQATTPVLHSTGDFGEGDWLCVRFNMRACIPDDGSHRAKRFKNGHGISPESLGFPLKRQTARIPGFFGAKDQFAVEYLLSVAIVMRKRLQTRASSIVKHSVVVWLDYQTDFDSSAGRGSLFPALSDRVDLDLKLKDCGAGGDGIFEFLVVLVRAINHWRVCWDVTMGRIDDFVSIQLQDTLDRRRWETLMFDDSFQQSEQYFTVLQLLRIFHDYIKEVEEGIEDLREELLSQCRSWKAWRQRYTAEDEKAWPLDMQNLEADLESIKGFFDLRVVPLKERLERKKIEVESLRDGLLNAASLRETLKAKTLNLYIGVFTFVTVLFSPLGFMAAFWAIPFLAPSSQNATLGGFVTSFVAVPVITYLVSAAFIVYVWGRSSRSVGEFVYDQVLAATWAVYGRTVMALNQVLLVAKGVWGRSPRSLRRFAYDQFLAAPLAVLSWTFLVLDLLRRVAERVWSLSPRSFGRSVYDWIRAATRAVCGKTVMAFNELMHVAKTRKNTPSDHSGLTTRV</sequence>
<dbReference type="Proteomes" id="UP001295740">
    <property type="component" value="Unassembled WGS sequence"/>
</dbReference>
<gene>
    <name evidence="2" type="ORF">KHLLAP_LOCUS4223</name>
</gene>
<comment type="caution">
    <text evidence="2">The sequence shown here is derived from an EMBL/GenBank/DDBJ whole genome shotgun (WGS) entry which is preliminary data.</text>
</comment>
<feature type="transmembrane region" description="Helical" evidence="1">
    <location>
        <begin position="714"/>
        <end position="735"/>
    </location>
</feature>
<accession>A0AAI8VFM2</accession>
<keyword evidence="1" id="KW-0472">Membrane</keyword>
<keyword evidence="3" id="KW-1185">Reference proteome</keyword>
<protein>
    <submittedName>
        <fullName evidence="2">Uu.00g111490.m01.CDS01</fullName>
    </submittedName>
</protein>
<feature type="transmembrane region" description="Helical" evidence="1">
    <location>
        <begin position="635"/>
        <end position="661"/>
    </location>
</feature>